<dbReference type="Gene3D" id="3.40.190.10">
    <property type="entry name" value="Periplasmic binding protein-like II"/>
    <property type="match status" value="1"/>
</dbReference>
<dbReference type="PROSITE" id="PS51257">
    <property type="entry name" value="PROKAR_LIPOPROTEIN"/>
    <property type="match status" value="1"/>
</dbReference>
<sequence>MKRRTLLTAGALAATGVLGGCSTGRSVDLGGAGGPSGGSAAGAVLNAAIAGEPDQLDPHKTTSYFSFEVLENVYDTLVEPDENLELQPALAEKWTTSDDQLTWTFSLRQGVTFHDGSPFTADDVVYSYRRIIDDKLANAYKFAAVKDVKAADPATVVITLSQPAPNLLSSLGSFKGVAIVSKNNVESKAITTKPIGTGPFSLAEYVNGDHITLAANPTYWGGAPGLGEVRYTFVSEASTALASLRSGEIQWTDSVPPQQVQALSTDSGVVLGQEPSSDYWYLALNERNQPWNDPRARQAVAYAIDRDAIVQAVSYGTAQLNQLAIPPTSSWYTEYGTYRTDLARAKQLLGEVGFSGGTIDFMATSDYPETVTVAQIVAANLEPLGIEVKIRQPDFSSWLDDQSAHKFDLLMMGWLGNLDPDDFYYAQHHSDGANNAQGYSNPEVDKLLDAGRTETDVARRKQTYAQAATTIADDCSYIYLYNPAVLQVWSPKLSNYAIRSDRAVRFRTASLAP</sequence>
<accession>A0A7Z0D7B9</accession>
<dbReference type="InterPro" id="IPR039424">
    <property type="entry name" value="SBP_5"/>
</dbReference>
<proteinExistence type="inferred from homology"/>
<evidence type="ECO:0000256" key="1">
    <source>
        <dbReference type="ARBA" id="ARBA00005695"/>
    </source>
</evidence>
<protein>
    <submittedName>
        <fullName evidence="5">Peptide/nickel transport system substrate-binding protein</fullName>
    </submittedName>
</protein>
<dbReference type="InterPro" id="IPR000914">
    <property type="entry name" value="SBP_5_dom"/>
</dbReference>
<dbReference type="PIRSF" id="PIRSF002741">
    <property type="entry name" value="MppA"/>
    <property type="match status" value="1"/>
</dbReference>
<keyword evidence="6" id="KW-1185">Reference proteome</keyword>
<gene>
    <name evidence="5" type="ORF">GGQ54_000777</name>
</gene>
<dbReference type="GO" id="GO:0043190">
    <property type="term" value="C:ATP-binding cassette (ABC) transporter complex"/>
    <property type="evidence" value="ECO:0007669"/>
    <property type="project" value="InterPro"/>
</dbReference>
<feature type="domain" description="Solute-binding protein family 5" evidence="4">
    <location>
        <begin position="85"/>
        <end position="434"/>
    </location>
</feature>
<dbReference type="GO" id="GO:0015833">
    <property type="term" value="P:peptide transport"/>
    <property type="evidence" value="ECO:0007669"/>
    <property type="project" value="TreeGrafter"/>
</dbReference>
<comment type="caution">
    <text evidence="5">The sequence shown here is derived from an EMBL/GenBank/DDBJ whole genome shotgun (WGS) entry which is preliminary data.</text>
</comment>
<dbReference type="SUPFAM" id="SSF53850">
    <property type="entry name" value="Periplasmic binding protein-like II"/>
    <property type="match status" value="1"/>
</dbReference>
<dbReference type="EMBL" id="JACBZS010000001">
    <property type="protein sequence ID" value="NYI70217.1"/>
    <property type="molecule type" value="Genomic_DNA"/>
</dbReference>
<reference evidence="5 6" key="1">
    <citation type="submission" date="2020-07" db="EMBL/GenBank/DDBJ databases">
        <title>Sequencing the genomes of 1000 actinobacteria strains.</title>
        <authorList>
            <person name="Klenk H.-P."/>
        </authorList>
    </citation>
    <scope>NUCLEOTIDE SEQUENCE [LARGE SCALE GENOMIC DNA]</scope>
    <source>
        <strain evidence="5 6">DSM 103164</strain>
    </source>
</reference>
<dbReference type="PANTHER" id="PTHR30290">
    <property type="entry name" value="PERIPLASMIC BINDING COMPONENT OF ABC TRANSPORTER"/>
    <property type="match status" value="1"/>
</dbReference>
<dbReference type="AlphaFoldDB" id="A0A7Z0D7B9"/>
<dbReference type="Gene3D" id="3.10.105.10">
    <property type="entry name" value="Dipeptide-binding Protein, Domain 3"/>
    <property type="match status" value="1"/>
</dbReference>
<dbReference type="Proteomes" id="UP000527616">
    <property type="component" value="Unassembled WGS sequence"/>
</dbReference>
<keyword evidence="3" id="KW-0732">Signal</keyword>
<dbReference type="InterPro" id="IPR030678">
    <property type="entry name" value="Peptide/Ni-bd"/>
</dbReference>
<name>A0A7Z0D7B9_9ACTN</name>
<dbReference type="GO" id="GO:0042597">
    <property type="term" value="C:periplasmic space"/>
    <property type="evidence" value="ECO:0007669"/>
    <property type="project" value="UniProtKB-ARBA"/>
</dbReference>
<organism evidence="5 6">
    <name type="scientific">Naumannella cuiyingiana</name>
    <dbReference type="NCBI Taxonomy" id="1347891"/>
    <lineage>
        <taxon>Bacteria</taxon>
        <taxon>Bacillati</taxon>
        <taxon>Actinomycetota</taxon>
        <taxon>Actinomycetes</taxon>
        <taxon>Propionibacteriales</taxon>
        <taxon>Propionibacteriaceae</taxon>
        <taxon>Naumannella</taxon>
    </lineage>
</organism>
<dbReference type="RefSeq" id="WP_179444198.1">
    <property type="nucleotide sequence ID" value="NZ_JACBZS010000001.1"/>
</dbReference>
<evidence type="ECO:0000313" key="6">
    <source>
        <dbReference type="Proteomes" id="UP000527616"/>
    </source>
</evidence>
<evidence type="ECO:0000259" key="4">
    <source>
        <dbReference type="Pfam" id="PF00496"/>
    </source>
</evidence>
<dbReference type="Pfam" id="PF00496">
    <property type="entry name" value="SBP_bac_5"/>
    <property type="match status" value="1"/>
</dbReference>
<dbReference type="Gene3D" id="3.90.76.10">
    <property type="entry name" value="Dipeptide-binding Protein, Domain 1"/>
    <property type="match status" value="1"/>
</dbReference>
<dbReference type="PANTHER" id="PTHR30290:SF9">
    <property type="entry name" value="OLIGOPEPTIDE-BINDING PROTEIN APPA"/>
    <property type="match status" value="1"/>
</dbReference>
<evidence type="ECO:0000313" key="5">
    <source>
        <dbReference type="EMBL" id="NYI70217.1"/>
    </source>
</evidence>
<evidence type="ECO:0000256" key="3">
    <source>
        <dbReference type="ARBA" id="ARBA00022729"/>
    </source>
</evidence>
<keyword evidence="2" id="KW-0813">Transport</keyword>
<dbReference type="GO" id="GO:1904680">
    <property type="term" value="F:peptide transmembrane transporter activity"/>
    <property type="evidence" value="ECO:0007669"/>
    <property type="project" value="TreeGrafter"/>
</dbReference>
<evidence type="ECO:0000256" key="2">
    <source>
        <dbReference type="ARBA" id="ARBA00022448"/>
    </source>
</evidence>
<comment type="similarity">
    <text evidence="1">Belongs to the bacterial solute-binding protein 5 family.</text>
</comment>